<evidence type="ECO:0000313" key="4">
    <source>
        <dbReference type="EMBL" id="GAH89663.1"/>
    </source>
</evidence>
<dbReference type="InterPro" id="IPR026590">
    <property type="entry name" value="Ssirtuin_cat_dom"/>
</dbReference>
<proteinExistence type="predicted"/>
<dbReference type="PANTHER" id="PTHR11085:SF10">
    <property type="entry name" value="NAD-DEPENDENT PROTEIN DEACYLASE SIRTUIN-5, MITOCHONDRIAL-RELATED"/>
    <property type="match status" value="1"/>
</dbReference>
<dbReference type="Pfam" id="PF02146">
    <property type="entry name" value="SIR2"/>
    <property type="match status" value="1"/>
</dbReference>
<evidence type="ECO:0000256" key="2">
    <source>
        <dbReference type="ARBA" id="ARBA00023027"/>
    </source>
</evidence>
<evidence type="ECO:0000256" key="1">
    <source>
        <dbReference type="ARBA" id="ARBA00022679"/>
    </source>
</evidence>
<reference evidence="4" key="1">
    <citation type="journal article" date="2014" name="Front. Microbiol.">
        <title>High frequency of phylogenetically diverse reductive dehalogenase-homologous genes in deep subseafloor sedimentary metagenomes.</title>
        <authorList>
            <person name="Kawai M."/>
            <person name="Futagami T."/>
            <person name="Toyoda A."/>
            <person name="Takaki Y."/>
            <person name="Nishi S."/>
            <person name="Hori S."/>
            <person name="Arai W."/>
            <person name="Tsubouchi T."/>
            <person name="Morono Y."/>
            <person name="Uchiyama I."/>
            <person name="Ito T."/>
            <person name="Fujiyama A."/>
            <person name="Inagaki F."/>
            <person name="Takami H."/>
        </authorList>
    </citation>
    <scope>NUCLEOTIDE SEQUENCE</scope>
    <source>
        <strain evidence="4">Expedition CK06-06</strain>
    </source>
</reference>
<accession>X1L680</accession>
<comment type="caution">
    <text evidence="4">The sequence shown here is derived from an EMBL/GenBank/DDBJ whole genome shotgun (WGS) entry which is preliminary data.</text>
</comment>
<dbReference type="CDD" id="cd01407">
    <property type="entry name" value="SIR2-fam"/>
    <property type="match status" value="1"/>
</dbReference>
<dbReference type="GO" id="GO:0017136">
    <property type="term" value="F:histone deacetylase activity, NAD-dependent"/>
    <property type="evidence" value="ECO:0007669"/>
    <property type="project" value="TreeGrafter"/>
</dbReference>
<name>X1L680_9ZZZZ</name>
<dbReference type="EMBL" id="BARU01036448">
    <property type="protein sequence ID" value="GAH89663.1"/>
    <property type="molecule type" value="Genomic_DNA"/>
</dbReference>
<keyword evidence="2" id="KW-0520">NAD</keyword>
<dbReference type="PROSITE" id="PS50305">
    <property type="entry name" value="SIRTUIN"/>
    <property type="match status" value="1"/>
</dbReference>
<feature type="non-terminal residue" evidence="4">
    <location>
        <position position="1"/>
    </location>
</feature>
<evidence type="ECO:0000259" key="3">
    <source>
        <dbReference type="PROSITE" id="PS50305"/>
    </source>
</evidence>
<dbReference type="InterPro" id="IPR050134">
    <property type="entry name" value="NAD-dep_sirtuin_deacylases"/>
</dbReference>
<keyword evidence="1" id="KW-0808">Transferase</keyword>
<dbReference type="InterPro" id="IPR026591">
    <property type="entry name" value="Sirtuin_cat_small_dom_sf"/>
</dbReference>
<dbReference type="AlphaFoldDB" id="X1L680"/>
<gene>
    <name evidence="4" type="ORF">S03H2_56910</name>
</gene>
<feature type="domain" description="Deacetylase sirtuin-type" evidence="3">
    <location>
        <begin position="1"/>
        <end position="214"/>
    </location>
</feature>
<protein>
    <recommendedName>
        <fullName evidence="3">Deacetylase sirtuin-type domain-containing protein</fullName>
    </recommendedName>
</protein>
<sequence length="214" mass="23827">DRFDPDDFTYQKFVSNASSRRKQWQLLWRDRLTGEVKPNPAHYATAELDRLGKLDCVITQNVDSLHQKAGVPDEKVFELHGNMQRVLCLSCARRYPIEQIKVRLDEGEEVPDCEVCHGILKPDIVLFGEPMPEKVLHEATLRSQNCDLFIVIGSSLVVYPAALMPSYAVDAGARLVIVNLSPTPMDGQAAVLLRAKAGEAMSKIVQKVTEKIGG</sequence>
<dbReference type="Gene3D" id="3.40.50.1220">
    <property type="entry name" value="TPP-binding domain"/>
    <property type="match status" value="1"/>
</dbReference>
<dbReference type="SUPFAM" id="SSF52467">
    <property type="entry name" value="DHS-like NAD/FAD-binding domain"/>
    <property type="match status" value="1"/>
</dbReference>
<dbReference type="Gene3D" id="3.30.1600.10">
    <property type="entry name" value="SIR2/SIRT2 'Small Domain"/>
    <property type="match status" value="1"/>
</dbReference>
<organism evidence="4">
    <name type="scientific">marine sediment metagenome</name>
    <dbReference type="NCBI Taxonomy" id="412755"/>
    <lineage>
        <taxon>unclassified sequences</taxon>
        <taxon>metagenomes</taxon>
        <taxon>ecological metagenomes</taxon>
    </lineage>
</organism>
<dbReference type="InterPro" id="IPR029035">
    <property type="entry name" value="DHS-like_NAD/FAD-binding_dom"/>
</dbReference>
<dbReference type="GO" id="GO:0070403">
    <property type="term" value="F:NAD+ binding"/>
    <property type="evidence" value="ECO:0007669"/>
    <property type="project" value="InterPro"/>
</dbReference>
<dbReference type="InterPro" id="IPR003000">
    <property type="entry name" value="Sirtuin"/>
</dbReference>
<dbReference type="PANTHER" id="PTHR11085">
    <property type="entry name" value="NAD-DEPENDENT PROTEIN DEACYLASE SIRTUIN-5, MITOCHONDRIAL-RELATED"/>
    <property type="match status" value="1"/>
</dbReference>